<organism evidence="3">
    <name type="scientific">Menopon gallinae</name>
    <name type="common">poultry shaft louse</name>
    <dbReference type="NCBI Taxonomy" id="328185"/>
    <lineage>
        <taxon>Eukaryota</taxon>
        <taxon>Metazoa</taxon>
        <taxon>Ecdysozoa</taxon>
        <taxon>Arthropoda</taxon>
        <taxon>Hexapoda</taxon>
        <taxon>Insecta</taxon>
        <taxon>Pterygota</taxon>
        <taxon>Neoptera</taxon>
        <taxon>Paraneoptera</taxon>
        <taxon>Psocodea</taxon>
        <taxon>Troctomorpha</taxon>
        <taxon>Phthiraptera</taxon>
        <taxon>Amblycera</taxon>
        <taxon>Menoponidae</taxon>
        <taxon>Menopon</taxon>
    </lineage>
</organism>
<dbReference type="InterPro" id="IPR014756">
    <property type="entry name" value="Ig_E-set"/>
</dbReference>
<dbReference type="SUPFAM" id="SSF81296">
    <property type="entry name" value="E set domains"/>
    <property type="match status" value="1"/>
</dbReference>
<accession>A0AAW2HLK8</accession>
<protein>
    <recommendedName>
        <fullName evidence="2">Arrestin-like N-terminal domain-containing protein</fullName>
    </recommendedName>
</protein>
<evidence type="ECO:0000256" key="1">
    <source>
        <dbReference type="ARBA" id="ARBA00005298"/>
    </source>
</evidence>
<gene>
    <name evidence="3" type="ORF">PYX00_008000</name>
</gene>
<proteinExistence type="inferred from homology"/>
<dbReference type="Pfam" id="PF00339">
    <property type="entry name" value="Arrestin_N"/>
    <property type="match status" value="1"/>
</dbReference>
<evidence type="ECO:0000313" key="3">
    <source>
        <dbReference type="EMBL" id="KAL0270662.1"/>
    </source>
</evidence>
<comment type="similarity">
    <text evidence="1">Belongs to the arrestin family.</text>
</comment>
<dbReference type="InterPro" id="IPR011021">
    <property type="entry name" value="Arrestin-like_N"/>
</dbReference>
<dbReference type="AlphaFoldDB" id="A0AAW2HLK8"/>
<sequence>MRVKSKDLTYRFLTVPRTNYALLLEKSRGKGRALDYRKSNRRFRSFFQAATSSLKRTKLPPQLIRFQVQLDEPNKIYFAGDEIKGHVQVDLSESLPIQGIILRIVGEAYVNVSDEPRPWTARKIGKIKSTFRNRKMYGTQISQSRIRGHPPPSTIKSRII</sequence>
<reference evidence="3" key="1">
    <citation type="journal article" date="2024" name="Gigascience">
        <title>Chromosome-level genome of the poultry shaft louse Menopon gallinae provides insight into the host-switching and adaptive evolution of parasitic lice.</title>
        <authorList>
            <person name="Xu Y."/>
            <person name="Ma L."/>
            <person name="Liu S."/>
            <person name="Liang Y."/>
            <person name="Liu Q."/>
            <person name="He Z."/>
            <person name="Tian L."/>
            <person name="Duan Y."/>
            <person name="Cai W."/>
            <person name="Li H."/>
            <person name="Song F."/>
        </authorList>
    </citation>
    <scope>NUCLEOTIDE SEQUENCE</scope>
    <source>
        <strain evidence="3">Cailab_2023a</strain>
    </source>
</reference>
<dbReference type="Gene3D" id="2.60.40.640">
    <property type="match status" value="1"/>
</dbReference>
<name>A0AAW2HLK8_9NEOP</name>
<feature type="domain" description="Arrestin-like N-terminal" evidence="2">
    <location>
        <begin position="66"/>
        <end position="137"/>
    </location>
</feature>
<comment type="caution">
    <text evidence="3">The sequence shown here is derived from an EMBL/GenBank/DDBJ whole genome shotgun (WGS) entry which is preliminary data.</text>
</comment>
<dbReference type="EMBL" id="JARGDH010000004">
    <property type="protein sequence ID" value="KAL0270662.1"/>
    <property type="molecule type" value="Genomic_DNA"/>
</dbReference>
<dbReference type="InterPro" id="IPR014752">
    <property type="entry name" value="Arrestin-like_C"/>
</dbReference>
<evidence type="ECO:0000259" key="2">
    <source>
        <dbReference type="Pfam" id="PF00339"/>
    </source>
</evidence>